<dbReference type="PANTHER" id="PTHR30287">
    <property type="entry name" value="MEMBRANE COMPONENT OF PREDICTED ABC SUPERFAMILY METABOLITE UPTAKE TRANSPORTER"/>
    <property type="match status" value="1"/>
</dbReference>
<keyword evidence="2" id="KW-1003">Cell membrane</keyword>
<evidence type="ECO:0000313" key="11">
    <source>
        <dbReference type="Proteomes" id="UP000273083"/>
    </source>
</evidence>
<keyword evidence="3 8" id="KW-0812">Transmembrane</keyword>
<dbReference type="Proteomes" id="UP000273083">
    <property type="component" value="Unassembled WGS sequence"/>
</dbReference>
<evidence type="ECO:0000256" key="1">
    <source>
        <dbReference type="ARBA" id="ARBA00004651"/>
    </source>
</evidence>
<evidence type="ECO:0000256" key="3">
    <source>
        <dbReference type="ARBA" id="ARBA00022692"/>
    </source>
</evidence>
<feature type="region of interest" description="Disordered" evidence="7">
    <location>
        <begin position="481"/>
        <end position="503"/>
    </location>
</feature>
<keyword evidence="5 8" id="KW-0472">Membrane</keyword>
<evidence type="ECO:0000256" key="5">
    <source>
        <dbReference type="ARBA" id="ARBA00023136"/>
    </source>
</evidence>
<feature type="domain" description="ABC3 transporter permease C-terminal" evidence="9">
    <location>
        <begin position="951"/>
        <end position="1056"/>
    </location>
</feature>
<keyword evidence="6" id="KW-0175">Coiled coil</keyword>
<feature type="transmembrane region" description="Helical" evidence="8">
    <location>
        <begin position="1042"/>
        <end position="1060"/>
    </location>
</feature>
<accession>A0A3N1XW48</accession>
<evidence type="ECO:0000256" key="8">
    <source>
        <dbReference type="SAM" id="Phobius"/>
    </source>
</evidence>
<dbReference type="InterPro" id="IPR038766">
    <property type="entry name" value="Membrane_comp_ABC_pdt"/>
</dbReference>
<dbReference type="Pfam" id="PF02687">
    <property type="entry name" value="FtsX"/>
    <property type="match status" value="2"/>
</dbReference>
<feature type="transmembrane region" description="Helical" evidence="8">
    <location>
        <begin position="715"/>
        <end position="735"/>
    </location>
</feature>
<feature type="transmembrane region" description="Helical" evidence="8">
    <location>
        <begin position="1001"/>
        <end position="1022"/>
    </location>
</feature>
<feature type="coiled-coil region" evidence="6">
    <location>
        <begin position="238"/>
        <end position="310"/>
    </location>
</feature>
<dbReference type="PANTHER" id="PTHR30287:SF1">
    <property type="entry name" value="INNER MEMBRANE PROTEIN"/>
    <property type="match status" value="1"/>
</dbReference>
<comment type="caution">
    <text evidence="10">The sequence shown here is derived from an EMBL/GenBank/DDBJ whole genome shotgun (WGS) entry which is preliminary data.</text>
</comment>
<sequence length="1077" mass="121713">MKKKALRKDFYIEIVKTRGRFISIFFIVALGVAFFTGIRSTQPDMKLSADQTYNKSNLMDIQIISTLGLTADDIEAISRVTGVKECVGTYSKDALVTEDDEQYVVKLLSYESSINQPVIKEGRIPENDKECFVDTHFLTSSGHKIGDKIYIESGTNDDILETLKYKEYTIVGSGSSPYYLSRDKGTSSIGNGNINSFIILSKDAFESEAYTEIYATINNEKESIAFSDSYDDTVDQVIDRIEKEIKAERIEARYLEITAEAKEELKDAKAEFQDEKGNAERELLKAKKKLDDAKIDIENGKSEIKKQEKEIAKGWQDIEASSVKLEDGKKQLSDGKKKLDASKKELEKGKIAYNQGLKEYNAAILDLNQGKAQVKQIEEQLAYMENPEEKAMIETALETQKQEIAKAELILEKTKVQLDKSKLDLSNGEKELNRATLEYNKSNLELSNNERKLHDGKKKLESGEKEILKAKQDLAKGEKDYKSGLDEYNQKKEKADKELGDAEKDLSDAESDIVKIKKPKWYVLDRNSIPSYASYGQDADRIGAIGEVFPAIFFLVAALVSLTTMTRMVEEQRTQIGTLKALGYSKFSIASKYIMYALLATLGGSILGGIAGSLILPYVIISAYQIMYENLSTITTPLNMEIMIWATLIAVVCVVMATFLACFKELAATPANLMRPSAPKLGKRVFLERIPFLWKRLNFTEKSTIRNLIRYKKRFFMTILGIGACMALLLVGYGIKDSIFSITNIQYNEIHVYDGIITLDTAAKNKELEEAKNYIEHNDYIQSSAMIHESIIEAESGSESKDVYLTVLENTVPVDDFYHFRNRVTKEVYSLNDDGVIITEKLSKLLKLDVGDTLILKNGDFDPVEVTIGAVSENYVMHYIFMTNNLYEELYNESPEYNEILYIAPDIEPDMEEDFTEDILTNEAIVSNIFARNISTDFEDTLDNLDVVILVLIFAAGGLAFVVLYNLNNINISERKRELATLKVLGFYDIEVSEYVFRENVLLTIIGTLTGILLGILLHQYVIKTVEIDMIMFGRNILLFSYIKSILLTFLFSIIINFSMHFKLKKVDMATSLKSVE</sequence>
<feature type="transmembrane region" description="Helical" evidence="8">
    <location>
        <begin position="548"/>
        <end position="565"/>
    </location>
</feature>
<comment type="subcellular location">
    <subcellularLocation>
        <location evidence="1">Cell membrane</location>
        <topology evidence="1">Multi-pass membrane protein</topology>
    </subcellularLocation>
</comment>
<dbReference type="AlphaFoldDB" id="A0A3N1XW48"/>
<dbReference type="OrthoDB" id="5137249at2"/>
<feature type="transmembrane region" description="Helical" evidence="8">
    <location>
        <begin position="21"/>
        <end position="38"/>
    </location>
</feature>
<dbReference type="RefSeq" id="WP_123608139.1">
    <property type="nucleotide sequence ID" value="NZ_RJVG01000002.1"/>
</dbReference>
<evidence type="ECO:0000259" key="9">
    <source>
        <dbReference type="Pfam" id="PF02687"/>
    </source>
</evidence>
<dbReference type="GO" id="GO:0005886">
    <property type="term" value="C:plasma membrane"/>
    <property type="evidence" value="ECO:0007669"/>
    <property type="project" value="UniProtKB-SubCell"/>
</dbReference>
<keyword evidence="4 8" id="KW-1133">Transmembrane helix</keyword>
<feature type="domain" description="ABC3 transporter permease C-terminal" evidence="9">
    <location>
        <begin position="548"/>
        <end position="662"/>
    </location>
</feature>
<feature type="transmembrane region" description="Helical" evidence="8">
    <location>
        <begin position="642"/>
        <end position="663"/>
    </location>
</feature>
<proteinExistence type="predicted"/>
<feature type="transmembrane region" description="Helical" evidence="8">
    <location>
        <begin position="593"/>
        <end position="622"/>
    </location>
</feature>
<name>A0A3N1XW48_9FIRM</name>
<evidence type="ECO:0000256" key="2">
    <source>
        <dbReference type="ARBA" id="ARBA00022475"/>
    </source>
</evidence>
<organism evidence="10 11">
    <name type="scientific">Mobilisporobacter senegalensis</name>
    <dbReference type="NCBI Taxonomy" id="1329262"/>
    <lineage>
        <taxon>Bacteria</taxon>
        <taxon>Bacillati</taxon>
        <taxon>Bacillota</taxon>
        <taxon>Clostridia</taxon>
        <taxon>Lachnospirales</taxon>
        <taxon>Lachnospiraceae</taxon>
        <taxon>Mobilisporobacter</taxon>
    </lineage>
</organism>
<gene>
    <name evidence="10" type="ORF">EDD66_10282</name>
</gene>
<dbReference type="EMBL" id="RJVG01000002">
    <property type="protein sequence ID" value="ROR30431.1"/>
    <property type="molecule type" value="Genomic_DNA"/>
</dbReference>
<protein>
    <submittedName>
        <fullName evidence="10">Putative ABC transport system permease protein</fullName>
    </submittedName>
</protein>
<keyword evidence="11" id="KW-1185">Reference proteome</keyword>
<evidence type="ECO:0000256" key="6">
    <source>
        <dbReference type="SAM" id="Coils"/>
    </source>
</evidence>
<feature type="transmembrane region" description="Helical" evidence="8">
    <location>
        <begin position="947"/>
        <end position="967"/>
    </location>
</feature>
<dbReference type="InterPro" id="IPR003838">
    <property type="entry name" value="ABC3_permease_C"/>
</dbReference>
<evidence type="ECO:0000256" key="4">
    <source>
        <dbReference type="ARBA" id="ARBA00022989"/>
    </source>
</evidence>
<evidence type="ECO:0000313" key="10">
    <source>
        <dbReference type="EMBL" id="ROR30431.1"/>
    </source>
</evidence>
<evidence type="ECO:0000256" key="7">
    <source>
        <dbReference type="SAM" id="MobiDB-lite"/>
    </source>
</evidence>
<reference evidence="10 11" key="1">
    <citation type="submission" date="2018-11" db="EMBL/GenBank/DDBJ databases">
        <title>Genomic Encyclopedia of Type Strains, Phase IV (KMG-IV): sequencing the most valuable type-strain genomes for metagenomic binning, comparative biology and taxonomic classification.</title>
        <authorList>
            <person name="Goeker M."/>
        </authorList>
    </citation>
    <scope>NUCLEOTIDE SEQUENCE [LARGE SCALE GENOMIC DNA]</scope>
    <source>
        <strain evidence="10 11">DSM 26537</strain>
    </source>
</reference>